<dbReference type="Pfam" id="PF20414">
    <property type="entry name" value="DUF6698"/>
    <property type="match status" value="1"/>
</dbReference>
<evidence type="ECO:0000313" key="3">
    <source>
        <dbReference type="Proteomes" id="UP000307440"/>
    </source>
</evidence>
<evidence type="ECO:0000313" key="2">
    <source>
        <dbReference type="EMBL" id="TFK19533.1"/>
    </source>
</evidence>
<dbReference type="AlphaFoldDB" id="A0A5C3KI93"/>
<dbReference type="InterPro" id="IPR046521">
    <property type="entry name" value="DUF6698"/>
</dbReference>
<feature type="region of interest" description="Disordered" evidence="1">
    <location>
        <begin position="209"/>
        <end position="287"/>
    </location>
</feature>
<keyword evidence="3" id="KW-1185">Reference proteome</keyword>
<dbReference type="EMBL" id="ML210336">
    <property type="protein sequence ID" value="TFK19533.1"/>
    <property type="molecule type" value="Genomic_DNA"/>
</dbReference>
<protein>
    <submittedName>
        <fullName evidence="2">Uncharacterized protein</fullName>
    </submittedName>
</protein>
<gene>
    <name evidence="2" type="ORF">FA15DRAFT_708896</name>
</gene>
<name>A0A5C3KI93_COPMA</name>
<feature type="compositionally biased region" description="Basic and acidic residues" evidence="1">
    <location>
        <begin position="226"/>
        <end position="235"/>
    </location>
</feature>
<proteinExistence type="predicted"/>
<feature type="compositionally biased region" description="Low complexity" evidence="1">
    <location>
        <begin position="263"/>
        <end position="273"/>
    </location>
</feature>
<sequence>MPISTINSSRPLIENIMFISRPEVPKADPSLEKENRGFHNPVTAVFLVPAKDMEGFLDDPAKCIDMLIYNVYLLIIVVRYCNEVINLKRLIDAENLPLLCWEFNEYDPDALELGFLDNPVLLAAWQQINLELDGIRAVTIGSIAYIVMLVHWNLYSVVDWRRQHQHGLKSIDLYREIRRLSQAKDAPNVRWMNGLCNSWTKHTLSSFDFRDEDSEDEPERPRKKPKIDVIMERVTARPRTPTPSPESEIVSSDDSENLDLEPRSSSPRLSSPATSPPPSDDSRDSIDPDALMATSFQASGNLEADLPCVASASIFPAADLRSCGHSSPSPPPAYRYCDLSQSLLLNALASSATTSHTSLPIAMIQLRRLSLTDIAWRNWGLPGTLTYRTHHFCATSTTINPLYAVDSL</sequence>
<accession>A0A5C3KI93</accession>
<reference evidence="2 3" key="1">
    <citation type="journal article" date="2019" name="Nat. Ecol. Evol.">
        <title>Megaphylogeny resolves global patterns of mushroom evolution.</title>
        <authorList>
            <person name="Varga T."/>
            <person name="Krizsan K."/>
            <person name="Foldi C."/>
            <person name="Dima B."/>
            <person name="Sanchez-Garcia M."/>
            <person name="Sanchez-Ramirez S."/>
            <person name="Szollosi G.J."/>
            <person name="Szarkandi J.G."/>
            <person name="Papp V."/>
            <person name="Albert L."/>
            <person name="Andreopoulos W."/>
            <person name="Angelini C."/>
            <person name="Antonin V."/>
            <person name="Barry K.W."/>
            <person name="Bougher N.L."/>
            <person name="Buchanan P."/>
            <person name="Buyck B."/>
            <person name="Bense V."/>
            <person name="Catcheside P."/>
            <person name="Chovatia M."/>
            <person name="Cooper J."/>
            <person name="Damon W."/>
            <person name="Desjardin D."/>
            <person name="Finy P."/>
            <person name="Geml J."/>
            <person name="Haridas S."/>
            <person name="Hughes K."/>
            <person name="Justo A."/>
            <person name="Karasinski D."/>
            <person name="Kautmanova I."/>
            <person name="Kiss B."/>
            <person name="Kocsube S."/>
            <person name="Kotiranta H."/>
            <person name="LaButti K.M."/>
            <person name="Lechner B.E."/>
            <person name="Liimatainen K."/>
            <person name="Lipzen A."/>
            <person name="Lukacs Z."/>
            <person name="Mihaltcheva S."/>
            <person name="Morgado L.N."/>
            <person name="Niskanen T."/>
            <person name="Noordeloos M.E."/>
            <person name="Ohm R.A."/>
            <person name="Ortiz-Santana B."/>
            <person name="Ovrebo C."/>
            <person name="Racz N."/>
            <person name="Riley R."/>
            <person name="Savchenko A."/>
            <person name="Shiryaev A."/>
            <person name="Soop K."/>
            <person name="Spirin V."/>
            <person name="Szebenyi C."/>
            <person name="Tomsovsky M."/>
            <person name="Tulloss R.E."/>
            <person name="Uehling J."/>
            <person name="Grigoriev I.V."/>
            <person name="Vagvolgyi C."/>
            <person name="Papp T."/>
            <person name="Martin F.M."/>
            <person name="Miettinen O."/>
            <person name="Hibbett D.S."/>
            <person name="Nagy L.G."/>
        </authorList>
    </citation>
    <scope>NUCLEOTIDE SEQUENCE [LARGE SCALE GENOMIC DNA]</scope>
    <source>
        <strain evidence="2 3">CBS 121175</strain>
    </source>
</reference>
<organism evidence="2 3">
    <name type="scientific">Coprinopsis marcescibilis</name>
    <name type="common">Agaric fungus</name>
    <name type="synonym">Psathyrella marcescibilis</name>
    <dbReference type="NCBI Taxonomy" id="230819"/>
    <lineage>
        <taxon>Eukaryota</taxon>
        <taxon>Fungi</taxon>
        <taxon>Dikarya</taxon>
        <taxon>Basidiomycota</taxon>
        <taxon>Agaricomycotina</taxon>
        <taxon>Agaricomycetes</taxon>
        <taxon>Agaricomycetidae</taxon>
        <taxon>Agaricales</taxon>
        <taxon>Agaricineae</taxon>
        <taxon>Psathyrellaceae</taxon>
        <taxon>Coprinopsis</taxon>
    </lineage>
</organism>
<evidence type="ECO:0000256" key="1">
    <source>
        <dbReference type="SAM" id="MobiDB-lite"/>
    </source>
</evidence>
<dbReference type="Proteomes" id="UP000307440">
    <property type="component" value="Unassembled WGS sequence"/>
</dbReference>